<name>A0ABX1N7S6_9RHOO</name>
<comment type="caution">
    <text evidence="1">The sequence shown here is derived from an EMBL/GenBank/DDBJ whole genome shotgun (WGS) entry which is preliminary data.</text>
</comment>
<evidence type="ECO:0000313" key="1">
    <source>
        <dbReference type="EMBL" id="NMF95311.1"/>
    </source>
</evidence>
<reference evidence="1" key="1">
    <citation type="submission" date="2019-12" db="EMBL/GenBank/DDBJ databases">
        <title>Comparative genomics gives insights into the taxonomy of the Azoarcus-Aromatoleum group and reveals separate origins of nif in the plant-associated Azoarcus and non-plant-associated Aromatoleum sub-groups.</title>
        <authorList>
            <person name="Lafos M."/>
            <person name="Maluk M."/>
            <person name="Batista M."/>
            <person name="Junghare M."/>
            <person name="Carmona M."/>
            <person name="Faoro H."/>
            <person name="Cruz L.M."/>
            <person name="Battistoni F."/>
            <person name="De Souza E."/>
            <person name="Pedrosa F."/>
            <person name="Chen W.-M."/>
            <person name="Poole P.S."/>
            <person name="Dixon R.A."/>
            <person name="James E.K."/>
        </authorList>
    </citation>
    <scope>NUCLEOTIDE SEQUENCE</scope>
    <source>
        <strain evidence="1">U120</strain>
    </source>
</reference>
<proteinExistence type="predicted"/>
<dbReference type="EMBL" id="WTVH01000061">
    <property type="protein sequence ID" value="NMF95311.1"/>
    <property type="molecule type" value="Genomic_DNA"/>
</dbReference>
<sequence length="191" mass="20993">MTKTSARDHPDFGDLLDYWLGDSDETTTDALDEHLFGCEACGAQLDRIAALTRGVREAFDAGRLSVVVTPRFVARLAEQGRRMREYRVPLNGSVNCSVGTDDEVVVGRLQVPLEGVQRLDITADASLGGDTEWLRDIPFDAASGEVVLLSKLAELREMPAHEMRVRVLAVEDQGSREIGHFTFRHTPSAAP</sequence>
<dbReference type="Proteomes" id="UP000601990">
    <property type="component" value="Unassembled WGS sequence"/>
</dbReference>
<protein>
    <recommendedName>
        <fullName evidence="3">Zinc-finger domain-containing protein</fullName>
    </recommendedName>
</protein>
<keyword evidence="2" id="KW-1185">Reference proteome</keyword>
<accession>A0ABX1N7S6</accession>
<organism evidence="1 2">
    <name type="scientific">Aromatoleum buckelii</name>
    <dbReference type="NCBI Taxonomy" id="200254"/>
    <lineage>
        <taxon>Bacteria</taxon>
        <taxon>Pseudomonadati</taxon>
        <taxon>Pseudomonadota</taxon>
        <taxon>Betaproteobacteria</taxon>
        <taxon>Rhodocyclales</taxon>
        <taxon>Rhodocyclaceae</taxon>
        <taxon>Aromatoleum</taxon>
    </lineage>
</organism>
<dbReference type="RefSeq" id="WP_169200506.1">
    <property type="nucleotide sequence ID" value="NZ_WTVH02000001.1"/>
</dbReference>
<evidence type="ECO:0008006" key="3">
    <source>
        <dbReference type="Google" id="ProtNLM"/>
    </source>
</evidence>
<evidence type="ECO:0000313" key="2">
    <source>
        <dbReference type="Proteomes" id="UP000601990"/>
    </source>
</evidence>
<gene>
    <name evidence="1" type="ORF">GO608_18560</name>
</gene>